<dbReference type="NCBIfam" id="TIGR02427">
    <property type="entry name" value="protocat_pcaD"/>
    <property type="match status" value="1"/>
</dbReference>
<proteinExistence type="predicted"/>
<evidence type="ECO:0000259" key="1">
    <source>
        <dbReference type="Pfam" id="PF12697"/>
    </source>
</evidence>
<accession>A0A3S3RKY7</accession>
<dbReference type="EC" id="3.1.1.24" evidence="2"/>
<dbReference type="OrthoDB" id="9793083at2"/>
<dbReference type="GO" id="GO:0042952">
    <property type="term" value="P:beta-ketoadipate pathway"/>
    <property type="evidence" value="ECO:0007669"/>
    <property type="project" value="InterPro"/>
</dbReference>
<dbReference type="InterPro" id="IPR026968">
    <property type="entry name" value="PcaD/CatD"/>
</dbReference>
<dbReference type="GO" id="GO:0047570">
    <property type="term" value="F:3-oxoadipate enol-lactonase activity"/>
    <property type="evidence" value="ECO:0007669"/>
    <property type="project" value="UniProtKB-EC"/>
</dbReference>
<dbReference type="RefSeq" id="WP_128440762.1">
    <property type="nucleotide sequence ID" value="NZ_SBIP01000001.1"/>
</dbReference>
<protein>
    <submittedName>
        <fullName evidence="2">3-oxoadipate enol-lactonase</fullName>
        <ecNumber evidence="2">3.1.1.24</ecNumber>
    </submittedName>
</protein>
<gene>
    <name evidence="2" type="primary">pcaD</name>
    <name evidence="2" type="ORF">EPK99_00915</name>
</gene>
<dbReference type="AlphaFoldDB" id="A0A3S3RKY7"/>
<dbReference type="Proteomes" id="UP000287687">
    <property type="component" value="Unassembled WGS sequence"/>
</dbReference>
<feature type="domain" description="AB hydrolase-1" evidence="1">
    <location>
        <begin position="25"/>
        <end position="250"/>
    </location>
</feature>
<dbReference type="InterPro" id="IPR050266">
    <property type="entry name" value="AB_hydrolase_sf"/>
</dbReference>
<evidence type="ECO:0000313" key="2">
    <source>
        <dbReference type="EMBL" id="RWX80934.1"/>
    </source>
</evidence>
<comment type="caution">
    <text evidence="2">The sequence shown here is derived from an EMBL/GenBank/DDBJ whole genome shotgun (WGS) entry which is preliminary data.</text>
</comment>
<sequence>MQFVHINGVAIHYDASYAESGRPAIVFINSLGTDRRIWHHVLPKLAGDFTLVTYDKRGHGLSDLGQPPYSIELLAQDLAALIDHLELSQVVLVGLSVGGLIAQGLYDARPDLVKAMVLSNTAHKIGTAESWQKRIAAVEQGGIASILDSVMERWFTPPFRVPENAAYQGYCNMLVRQSASGYTGTCAAIRDADFTQAATRIAVPVLCIAGEQDGSTPPELVKSTADLIPGARYEIIENVAHIPCVEAPAVHAALVRGFVEQLDKE</sequence>
<evidence type="ECO:0000313" key="3">
    <source>
        <dbReference type="Proteomes" id="UP000287687"/>
    </source>
</evidence>
<name>A0A3S3RKY7_9HYPH</name>
<dbReference type="Pfam" id="PF12697">
    <property type="entry name" value="Abhydrolase_6"/>
    <property type="match status" value="1"/>
</dbReference>
<dbReference type="SUPFAM" id="SSF53474">
    <property type="entry name" value="alpha/beta-Hydrolases"/>
    <property type="match status" value="1"/>
</dbReference>
<keyword evidence="2" id="KW-0378">Hydrolase</keyword>
<dbReference type="PANTHER" id="PTHR43798">
    <property type="entry name" value="MONOACYLGLYCEROL LIPASE"/>
    <property type="match status" value="1"/>
</dbReference>
<organism evidence="2 3">
    <name type="scientific">Neorhizobium lilium</name>
    <dbReference type="NCBI Taxonomy" id="2503024"/>
    <lineage>
        <taxon>Bacteria</taxon>
        <taxon>Pseudomonadati</taxon>
        <taxon>Pseudomonadota</taxon>
        <taxon>Alphaproteobacteria</taxon>
        <taxon>Hyphomicrobiales</taxon>
        <taxon>Rhizobiaceae</taxon>
        <taxon>Rhizobium/Agrobacterium group</taxon>
        <taxon>Neorhizobium</taxon>
    </lineage>
</organism>
<reference evidence="2 3" key="1">
    <citation type="submission" date="2019-01" db="EMBL/GenBank/DDBJ databases">
        <title>The draft genome of Rhizobium sp. 24NR.</title>
        <authorList>
            <person name="Liu L."/>
            <person name="Liang L."/>
            <person name="Shi S."/>
            <person name="Xu L."/>
            <person name="Wang X."/>
            <person name="Li L."/>
            <person name="Zhang X."/>
        </authorList>
    </citation>
    <scope>NUCLEOTIDE SEQUENCE [LARGE SCALE GENOMIC DNA]</scope>
    <source>
        <strain evidence="2 3">24NR</strain>
    </source>
</reference>
<keyword evidence="3" id="KW-1185">Reference proteome</keyword>
<dbReference type="InterPro" id="IPR000073">
    <property type="entry name" value="AB_hydrolase_1"/>
</dbReference>
<dbReference type="Gene3D" id="3.40.50.1820">
    <property type="entry name" value="alpha/beta hydrolase"/>
    <property type="match status" value="1"/>
</dbReference>
<dbReference type="EMBL" id="SBIP01000001">
    <property type="protein sequence ID" value="RWX80934.1"/>
    <property type="molecule type" value="Genomic_DNA"/>
</dbReference>
<dbReference type="InterPro" id="IPR029058">
    <property type="entry name" value="AB_hydrolase_fold"/>
</dbReference>